<evidence type="ECO:0000313" key="3">
    <source>
        <dbReference type="Proteomes" id="UP000617340"/>
    </source>
</evidence>
<protein>
    <submittedName>
        <fullName evidence="2">Uncharacterized protein</fullName>
    </submittedName>
</protein>
<dbReference type="AlphaFoldDB" id="A0A834U3M7"/>
<sequence>MTAESGLSTISKNGSGSADYDVDGHSGNGGVGGGGGGDGDGGSDDGDGGGMGTRSHMGGRINKNKKNDTRLVTLAAIVLWHNNACFRGC</sequence>
<organism evidence="2 3">
    <name type="scientific">Vespula germanica</name>
    <name type="common">German yellow jacket</name>
    <name type="synonym">Paravespula germanica</name>
    <dbReference type="NCBI Taxonomy" id="30212"/>
    <lineage>
        <taxon>Eukaryota</taxon>
        <taxon>Metazoa</taxon>
        <taxon>Ecdysozoa</taxon>
        <taxon>Arthropoda</taxon>
        <taxon>Hexapoda</taxon>
        <taxon>Insecta</taxon>
        <taxon>Pterygota</taxon>
        <taxon>Neoptera</taxon>
        <taxon>Endopterygota</taxon>
        <taxon>Hymenoptera</taxon>
        <taxon>Apocrita</taxon>
        <taxon>Aculeata</taxon>
        <taxon>Vespoidea</taxon>
        <taxon>Vespidae</taxon>
        <taxon>Vespinae</taxon>
        <taxon>Vespula</taxon>
    </lineage>
</organism>
<name>A0A834U3M7_VESGE</name>
<feature type="compositionally biased region" description="Polar residues" evidence="1">
    <location>
        <begin position="1"/>
        <end position="16"/>
    </location>
</feature>
<feature type="region of interest" description="Disordered" evidence="1">
    <location>
        <begin position="1"/>
        <end position="65"/>
    </location>
</feature>
<evidence type="ECO:0000313" key="2">
    <source>
        <dbReference type="EMBL" id="KAF7415198.1"/>
    </source>
</evidence>
<accession>A0A834U3M7</accession>
<feature type="compositionally biased region" description="Gly residues" evidence="1">
    <location>
        <begin position="26"/>
        <end position="40"/>
    </location>
</feature>
<reference evidence="2" key="1">
    <citation type="journal article" date="2020" name="G3 (Bethesda)">
        <title>High-Quality Assemblies for Three Invasive Social Wasps from the &lt;i&gt;Vespula&lt;/i&gt; Genus.</title>
        <authorList>
            <person name="Harrop T.W.R."/>
            <person name="Guhlin J."/>
            <person name="McLaughlin G.M."/>
            <person name="Permina E."/>
            <person name="Stockwell P."/>
            <person name="Gilligan J."/>
            <person name="Le Lec M.F."/>
            <person name="Gruber M.A.M."/>
            <person name="Quinn O."/>
            <person name="Lovegrove M."/>
            <person name="Duncan E.J."/>
            <person name="Remnant E.J."/>
            <person name="Van Eeckhoven J."/>
            <person name="Graham B."/>
            <person name="Knapp R.A."/>
            <person name="Langford K.W."/>
            <person name="Kronenberg Z."/>
            <person name="Press M.O."/>
            <person name="Eacker S.M."/>
            <person name="Wilson-Rankin E.E."/>
            <person name="Purcell J."/>
            <person name="Lester P.J."/>
            <person name="Dearden P.K."/>
        </authorList>
    </citation>
    <scope>NUCLEOTIDE SEQUENCE</scope>
    <source>
        <strain evidence="2">Linc-1</strain>
    </source>
</reference>
<dbReference type="Proteomes" id="UP000617340">
    <property type="component" value="Unassembled WGS sequence"/>
</dbReference>
<proteinExistence type="predicted"/>
<gene>
    <name evidence="2" type="ORF">HZH68_003687</name>
</gene>
<comment type="caution">
    <text evidence="2">The sequence shown here is derived from an EMBL/GenBank/DDBJ whole genome shotgun (WGS) entry which is preliminary data.</text>
</comment>
<dbReference type="EMBL" id="JACSDZ010000002">
    <property type="protein sequence ID" value="KAF7415198.1"/>
    <property type="molecule type" value="Genomic_DNA"/>
</dbReference>
<evidence type="ECO:0000256" key="1">
    <source>
        <dbReference type="SAM" id="MobiDB-lite"/>
    </source>
</evidence>
<keyword evidence="3" id="KW-1185">Reference proteome</keyword>